<dbReference type="Proteomes" id="UP001055879">
    <property type="component" value="Linkage Group LG11"/>
</dbReference>
<proteinExistence type="predicted"/>
<reference evidence="2" key="1">
    <citation type="journal article" date="2022" name="Mol. Ecol. Resour.">
        <title>The genomes of chicory, endive, great burdock and yacon provide insights into Asteraceae palaeo-polyploidization history and plant inulin production.</title>
        <authorList>
            <person name="Fan W."/>
            <person name="Wang S."/>
            <person name="Wang H."/>
            <person name="Wang A."/>
            <person name="Jiang F."/>
            <person name="Liu H."/>
            <person name="Zhao H."/>
            <person name="Xu D."/>
            <person name="Zhang Y."/>
        </authorList>
    </citation>
    <scope>NUCLEOTIDE SEQUENCE [LARGE SCALE GENOMIC DNA]</scope>
    <source>
        <strain evidence="2">cv. Niubang</strain>
    </source>
</reference>
<name>A0ACB8Z7I4_ARCLA</name>
<reference evidence="1 2" key="2">
    <citation type="journal article" date="2022" name="Mol. Ecol. Resour.">
        <title>The genomes of chicory, endive, great burdock and yacon provide insights into Asteraceae paleo-polyploidization history and plant inulin production.</title>
        <authorList>
            <person name="Fan W."/>
            <person name="Wang S."/>
            <person name="Wang H."/>
            <person name="Wang A."/>
            <person name="Jiang F."/>
            <person name="Liu H."/>
            <person name="Zhao H."/>
            <person name="Xu D."/>
            <person name="Zhang Y."/>
        </authorList>
    </citation>
    <scope>NUCLEOTIDE SEQUENCE [LARGE SCALE GENOMIC DNA]</scope>
    <source>
        <strain evidence="2">cv. Niubang</strain>
    </source>
</reference>
<sequence length="417" mass="47127">MKCKCDFECEYKPFENVVCFVVFVEPDMFQSMRRLCSTTNDENGLETLLEISMPESVFTNTTTNAAKRWQQMRNLSMTHHARLTKWLTALSTTTSGGDGPKNKQFMYLMKIAGSSFIPFQVQLDHALEIPVKDGSIEASTAKYIVLHYVAATGGHTALNSVNSMYAVCQVNMAQTQIHDDGQESPTDRHISESGAFVLWEKNPNLWYLELVVSDCTVSAGSDGVVTWSQSSLKPSQSYRGPPRPLRRFFQGLDPRSTTNLFLSTVCVGEKVIMNEDCFILKVDTSQDILNAQSTANTEIVHHTIWGYFSQRTGLLIQFEDTRLVKMKSTRKSGDYYVYYETRMESSLEDYRYIDGINIAHYGKTVTTIDRYGHGENVRWKVEETCTVKEVEFNVCCLSTDSFLPPPDAKTEEQGVGC</sequence>
<evidence type="ECO:0000313" key="1">
    <source>
        <dbReference type="EMBL" id="KAI3693326.1"/>
    </source>
</evidence>
<evidence type="ECO:0000313" key="2">
    <source>
        <dbReference type="Proteomes" id="UP001055879"/>
    </source>
</evidence>
<comment type="caution">
    <text evidence="1">The sequence shown here is derived from an EMBL/GenBank/DDBJ whole genome shotgun (WGS) entry which is preliminary data.</text>
</comment>
<dbReference type="EMBL" id="CM042057">
    <property type="protein sequence ID" value="KAI3693326.1"/>
    <property type="molecule type" value="Genomic_DNA"/>
</dbReference>
<protein>
    <submittedName>
        <fullName evidence="1">Uncharacterized protein</fullName>
    </submittedName>
</protein>
<organism evidence="1 2">
    <name type="scientific">Arctium lappa</name>
    <name type="common">Greater burdock</name>
    <name type="synonym">Lappa major</name>
    <dbReference type="NCBI Taxonomy" id="4217"/>
    <lineage>
        <taxon>Eukaryota</taxon>
        <taxon>Viridiplantae</taxon>
        <taxon>Streptophyta</taxon>
        <taxon>Embryophyta</taxon>
        <taxon>Tracheophyta</taxon>
        <taxon>Spermatophyta</taxon>
        <taxon>Magnoliopsida</taxon>
        <taxon>eudicotyledons</taxon>
        <taxon>Gunneridae</taxon>
        <taxon>Pentapetalae</taxon>
        <taxon>asterids</taxon>
        <taxon>campanulids</taxon>
        <taxon>Asterales</taxon>
        <taxon>Asteraceae</taxon>
        <taxon>Carduoideae</taxon>
        <taxon>Cardueae</taxon>
        <taxon>Arctiinae</taxon>
        <taxon>Arctium</taxon>
    </lineage>
</organism>
<gene>
    <name evidence="1" type="ORF">L6452_33161</name>
</gene>
<keyword evidence="2" id="KW-1185">Reference proteome</keyword>
<accession>A0ACB8Z7I4</accession>